<evidence type="ECO:0000313" key="2">
    <source>
        <dbReference type="EMBL" id="AWT58017.1"/>
    </source>
</evidence>
<proteinExistence type="predicted"/>
<name>A0A2U9Q1E2_LENED</name>
<evidence type="ECO:0000313" key="4">
    <source>
        <dbReference type="EMBL" id="AWT58060.1"/>
    </source>
</evidence>
<evidence type="ECO:0000313" key="1">
    <source>
        <dbReference type="EMBL" id="AWT58016.1"/>
    </source>
</evidence>
<dbReference type="EMBL" id="MF667344">
    <property type="protein sequence ID" value="AWT58016.1"/>
    <property type="molecule type" value="Genomic_DNA"/>
</dbReference>
<reference evidence="3" key="1">
    <citation type="submission" date="2017-07" db="EMBL/GenBank/DDBJ databases">
        <authorList>
            <person name="Sun Z.S."/>
            <person name="Albrecht U."/>
            <person name="Echele G."/>
            <person name="Lee C.C."/>
        </authorList>
    </citation>
    <scope>NUCLEOTIDE SEQUENCE</scope>
    <source>
        <strain evidence="4">CH-M17</strain>
        <strain evidence="3">S1-13</strain>
    </source>
</reference>
<dbReference type="EMBL" id="MF537760">
    <property type="protein sequence ID" value="AWT58054.1"/>
    <property type="molecule type" value="Genomic_DNA"/>
</dbReference>
<reference evidence="1" key="2">
    <citation type="submission" date="2017-08" db="EMBL/GenBank/DDBJ databases">
        <title>Analysis of Mating System in Lentinula edodes.</title>
        <authorList>
            <person name="Byeong-Suk H."/>
            <person name="Hyeon-Su R."/>
        </authorList>
    </citation>
    <scope>NUCLEOTIDE SEQUENCE</scope>
    <source>
        <strain evidence="2">Baekhwahyang-1</strain>
        <strain evidence="1">CH-2</strain>
    </source>
</reference>
<reference evidence="3" key="3">
    <citation type="journal article" date="2018" name="J. Microbiol.">
        <title>Diversity of A mating type in Lentinula edodes and mating type preference in the cultivated strains.</title>
        <authorList>
            <person name="Ha B."/>
            <person name="Kim S."/>
            <person name="Kim M."/>
            <person name="Moon Y.J."/>
            <person name="Song Y."/>
            <person name="Ryu J.S."/>
            <person name="Ryu H."/>
            <person name="Ro H.S."/>
        </authorList>
    </citation>
    <scope>NUCLEOTIDE SEQUENCE</scope>
    <source>
        <strain evidence="4">CH-M17</strain>
        <strain evidence="3">S1-13</strain>
    </source>
</reference>
<evidence type="ECO:0000313" key="3">
    <source>
        <dbReference type="EMBL" id="AWT58054.1"/>
    </source>
</evidence>
<protein>
    <submittedName>
        <fullName evidence="1">Pheromone</fullName>
    </submittedName>
</protein>
<dbReference type="AlphaFoldDB" id="A0A2U9Q1E2"/>
<gene>
    <name evidence="1" type="primary">PHB11</name>
</gene>
<accession>A0A2U9Q1E2</accession>
<dbReference type="EMBL" id="MF667345">
    <property type="protein sequence ID" value="AWT58017.1"/>
    <property type="molecule type" value="Genomic_DNA"/>
</dbReference>
<dbReference type="EMBL" id="MF537762">
    <property type="protein sequence ID" value="AWT58060.1"/>
    <property type="molecule type" value="Genomic_DNA"/>
</dbReference>
<sequence length="64" mass="6725">MDSFTQTSIHAICALDPCDLTEGPINITFSDFASEPSTTSALPVDLERPSNSGAVADFGYCIIA</sequence>
<organism evidence="1">
    <name type="scientific">Lentinula edodes</name>
    <name type="common">Shiitake mushroom</name>
    <name type="synonym">Lentinus edodes</name>
    <dbReference type="NCBI Taxonomy" id="5353"/>
    <lineage>
        <taxon>Eukaryota</taxon>
        <taxon>Fungi</taxon>
        <taxon>Dikarya</taxon>
        <taxon>Basidiomycota</taxon>
        <taxon>Agaricomycotina</taxon>
        <taxon>Agaricomycetes</taxon>
        <taxon>Agaricomycetidae</taxon>
        <taxon>Agaricales</taxon>
        <taxon>Marasmiineae</taxon>
        <taxon>Omphalotaceae</taxon>
        <taxon>Lentinula</taxon>
    </lineage>
</organism>